<proteinExistence type="inferred from homology"/>
<comment type="subcellular location">
    <subcellularLocation>
        <location evidence="1">Cell outer membrane</location>
        <topology evidence="1">Lipid-anchor</topology>
    </subcellularLocation>
</comment>
<keyword evidence="8" id="KW-0472">Membrane</keyword>
<protein>
    <recommendedName>
        <fullName evidence="4">Outer-membrane lipoprotein LolB</fullName>
    </recommendedName>
</protein>
<evidence type="ECO:0000256" key="8">
    <source>
        <dbReference type="ARBA" id="ARBA00023136"/>
    </source>
</evidence>
<evidence type="ECO:0000256" key="5">
    <source>
        <dbReference type="ARBA" id="ARBA00022448"/>
    </source>
</evidence>
<gene>
    <name evidence="13" type="ORF">ABR69_08610</name>
</gene>
<evidence type="ECO:0000256" key="12">
    <source>
        <dbReference type="ARBA" id="ARBA00023288"/>
    </source>
</evidence>
<dbReference type="Gene3D" id="2.50.20.10">
    <property type="entry name" value="Lipoprotein localisation LolA/LolB/LppX"/>
    <property type="match status" value="1"/>
</dbReference>
<dbReference type="AlphaFoldDB" id="A0A0R2S8V2"/>
<comment type="similarity">
    <text evidence="2">Belongs to the LolB family.</text>
</comment>
<name>A0A0R2S8V2_9GAMM</name>
<keyword evidence="7" id="KW-0653">Protein transport</keyword>
<evidence type="ECO:0000313" key="13">
    <source>
        <dbReference type="EMBL" id="KRO71206.1"/>
    </source>
</evidence>
<evidence type="ECO:0000256" key="1">
    <source>
        <dbReference type="ARBA" id="ARBA00004459"/>
    </source>
</evidence>
<evidence type="ECO:0000313" key="14">
    <source>
        <dbReference type="Proteomes" id="UP000051934"/>
    </source>
</evidence>
<evidence type="ECO:0000256" key="9">
    <source>
        <dbReference type="ARBA" id="ARBA00023139"/>
    </source>
</evidence>
<evidence type="ECO:0000256" key="4">
    <source>
        <dbReference type="ARBA" id="ARBA00016202"/>
    </source>
</evidence>
<accession>A0A0R2S8V2</accession>
<evidence type="ECO:0000256" key="6">
    <source>
        <dbReference type="ARBA" id="ARBA00022729"/>
    </source>
</evidence>
<comment type="caution">
    <text evidence="13">The sequence shown here is derived from an EMBL/GenBank/DDBJ whole genome shotgun (WGS) entry which is preliminary data.</text>
</comment>
<dbReference type="InterPro" id="IPR004565">
    <property type="entry name" value="OM_lipoprot_LolB"/>
</dbReference>
<comment type="subunit">
    <text evidence="3">Monomer.</text>
</comment>
<evidence type="ECO:0000256" key="3">
    <source>
        <dbReference type="ARBA" id="ARBA00011245"/>
    </source>
</evidence>
<dbReference type="NCBIfam" id="TIGR00548">
    <property type="entry name" value="lolB"/>
    <property type="match status" value="1"/>
</dbReference>
<evidence type="ECO:0000256" key="2">
    <source>
        <dbReference type="ARBA" id="ARBA00009696"/>
    </source>
</evidence>
<dbReference type="CDD" id="cd16326">
    <property type="entry name" value="LolB"/>
    <property type="match status" value="1"/>
</dbReference>
<dbReference type="InterPro" id="IPR029046">
    <property type="entry name" value="LolA/LolB/LppX"/>
</dbReference>
<dbReference type="Proteomes" id="UP000051934">
    <property type="component" value="Unassembled WGS sequence"/>
</dbReference>
<organism evidence="13 14">
    <name type="scientific">OM182 bacterium BACL3 MAG-120507-bin80</name>
    <dbReference type="NCBI Taxonomy" id="1655577"/>
    <lineage>
        <taxon>Bacteria</taxon>
        <taxon>Pseudomonadati</taxon>
        <taxon>Pseudomonadota</taxon>
        <taxon>Gammaproteobacteria</taxon>
        <taxon>OMG group</taxon>
        <taxon>OM182 clade</taxon>
    </lineage>
</organism>
<sequence>MTSLISRLSGCAIALFSLHGCMLAPPAESNSDWARLKSDLQELTTWELRGRVNIRYEGESHTPRIRWQQDQDDYAIRLWGTFNAGNTLITGKSGSVTLETDGRTSKARTPEKLILRELGYELPVSSLNYWIKGLPAPRPRAQLTFNEFNHLEQIEQEGWLINYPDPRQYTDISLPRRIEISRGEDDIKLVFVGLNWTLDQ</sequence>
<keyword evidence="11" id="KW-0998">Cell outer membrane</keyword>
<dbReference type="GO" id="GO:0015031">
    <property type="term" value="P:protein transport"/>
    <property type="evidence" value="ECO:0007669"/>
    <property type="project" value="UniProtKB-KW"/>
</dbReference>
<keyword evidence="12" id="KW-0449">Lipoprotein</keyword>
<keyword evidence="5" id="KW-0813">Transport</keyword>
<evidence type="ECO:0000256" key="7">
    <source>
        <dbReference type="ARBA" id="ARBA00022927"/>
    </source>
</evidence>
<dbReference type="EMBL" id="LIBB01000220">
    <property type="protein sequence ID" value="KRO71206.1"/>
    <property type="molecule type" value="Genomic_DNA"/>
</dbReference>
<evidence type="ECO:0000256" key="10">
    <source>
        <dbReference type="ARBA" id="ARBA00023186"/>
    </source>
</evidence>
<keyword evidence="10" id="KW-0143">Chaperone</keyword>
<dbReference type="SUPFAM" id="SSF89392">
    <property type="entry name" value="Prokaryotic lipoproteins and lipoprotein localization factors"/>
    <property type="match status" value="1"/>
</dbReference>
<keyword evidence="9" id="KW-0564">Palmitate</keyword>
<keyword evidence="6" id="KW-0732">Signal</keyword>
<dbReference type="GO" id="GO:0009279">
    <property type="term" value="C:cell outer membrane"/>
    <property type="evidence" value="ECO:0007669"/>
    <property type="project" value="UniProtKB-SubCell"/>
</dbReference>
<dbReference type="Pfam" id="PF03550">
    <property type="entry name" value="LolB"/>
    <property type="match status" value="1"/>
</dbReference>
<evidence type="ECO:0000256" key="11">
    <source>
        <dbReference type="ARBA" id="ARBA00023237"/>
    </source>
</evidence>
<reference evidence="13 14" key="1">
    <citation type="submission" date="2015-10" db="EMBL/GenBank/DDBJ databases">
        <title>Metagenome-Assembled Genomes uncover a global brackish microbiome.</title>
        <authorList>
            <person name="Hugerth L.W."/>
            <person name="Larsson J."/>
            <person name="Alneberg J."/>
            <person name="Lindh M.V."/>
            <person name="Legrand C."/>
            <person name="Pinhassi J."/>
            <person name="Andersson A.F."/>
        </authorList>
    </citation>
    <scope>NUCLEOTIDE SEQUENCE [LARGE SCALE GENOMIC DNA]</scope>
    <source>
        <strain evidence="13">BACL4 MAG-120507-bin80</strain>
    </source>
</reference>